<sequence>MKKLVVDLGHGGHDPGAVGKGGTKESEVVLKIGKYLESMLKEVDLDVRFTRMSDKYVSLGDRVEFANNFGADYFLSIHINSASDSSVRGVEVWQYNNDDKNLNEFCSSLCNEISGIFNIRNRGMKLSKSLYVLKNTSMKAALLEVDFISNSFCEKDLNNENNLKAVARVIKDNVLKLYNIKTSEPILYKVCIGAYMDKSNAISCMNTAKSKGFSDAYIIF</sequence>
<organism evidence="3 4">
    <name type="scientific">Romboutsia ilealis</name>
    <dbReference type="NCBI Taxonomy" id="1115758"/>
    <lineage>
        <taxon>Bacteria</taxon>
        <taxon>Bacillati</taxon>
        <taxon>Bacillota</taxon>
        <taxon>Clostridia</taxon>
        <taxon>Peptostreptococcales</taxon>
        <taxon>Peptostreptococcaceae</taxon>
        <taxon>Romboutsia</taxon>
    </lineage>
</organism>
<evidence type="ECO:0000313" key="3">
    <source>
        <dbReference type="EMBL" id="CED94249.1"/>
    </source>
</evidence>
<keyword evidence="4" id="KW-1185">Reference proteome</keyword>
<dbReference type="SUPFAM" id="SSF53187">
    <property type="entry name" value="Zn-dependent exopeptidases"/>
    <property type="match status" value="1"/>
</dbReference>
<evidence type="ECO:0000259" key="2">
    <source>
        <dbReference type="SMART" id="SM00646"/>
    </source>
</evidence>
<dbReference type="PANTHER" id="PTHR30404">
    <property type="entry name" value="N-ACETYLMURAMOYL-L-ALANINE AMIDASE"/>
    <property type="match status" value="1"/>
</dbReference>
<dbReference type="SMART" id="SM00646">
    <property type="entry name" value="Ami_3"/>
    <property type="match status" value="1"/>
</dbReference>
<dbReference type="GO" id="GO:0009253">
    <property type="term" value="P:peptidoglycan catabolic process"/>
    <property type="evidence" value="ECO:0007669"/>
    <property type="project" value="InterPro"/>
</dbReference>
<dbReference type="InterPro" id="IPR002508">
    <property type="entry name" value="MurNAc-LAA_cat"/>
</dbReference>
<dbReference type="Proteomes" id="UP000245622">
    <property type="component" value="Chromosome 1"/>
</dbReference>
<dbReference type="RefSeq" id="WP_180701785.1">
    <property type="nucleotide sequence ID" value="NZ_LN555523.1"/>
</dbReference>
<dbReference type="GO" id="GO:0030288">
    <property type="term" value="C:outer membrane-bounded periplasmic space"/>
    <property type="evidence" value="ECO:0007669"/>
    <property type="project" value="TreeGrafter"/>
</dbReference>
<evidence type="ECO:0000256" key="1">
    <source>
        <dbReference type="ARBA" id="ARBA00022801"/>
    </source>
</evidence>
<dbReference type="EMBL" id="LN555523">
    <property type="protein sequence ID" value="CED94249.1"/>
    <property type="molecule type" value="Genomic_DNA"/>
</dbReference>
<dbReference type="InterPro" id="IPR050695">
    <property type="entry name" value="N-acetylmuramoyl_amidase_3"/>
</dbReference>
<reference evidence="3 4" key="1">
    <citation type="submission" date="2014-04" db="EMBL/GenBank/DDBJ databases">
        <authorList>
            <person name="Hornung B.V."/>
        </authorList>
    </citation>
    <scope>NUCLEOTIDE SEQUENCE [LARGE SCALE GENOMIC DNA]</scope>
    <source>
        <strain evidence="3 4">CRIB</strain>
    </source>
</reference>
<gene>
    <name evidence="3" type="ORF">CRIB_1642</name>
</gene>
<feature type="domain" description="MurNAc-LAA" evidence="2">
    <location>
        <begin position="63"/>
        <end position="175"/>
    </location>
</feature>
<protein>
    <submittedName>
        <fullName evidence="3">N-acetylmuramoyl-L-alanine amidase</fullName>
    </submittedName>
</protein>
<dbReference type="Pfam" id="PF01520">
    <property type="entry name" value="Amidase_3"/>
    <property type="match status" value="1"/>
</dbReference>
<accession>A0A1V1I2B1</accession>
<dbReference type="PANTHER" id="PTHR30404:SF0">
    <property type="entry name" value="N-ACETYLMURAMOYL-L-ALANINE AMIDASE AMIC"/>
    <property type="match status" value="1"/>
</dbReference>
<dbReference type="GeneID" id="82205673"/>
<dbReference type="Gene3D" id="3.40.630.40">
    <property type="entry name" value="Zn-dependent exopeptidases"/>
    <property type="match status" value="1"/>
</dbReference>
<name>A0A1V1I2B1_9FIRM</name>
<proteinExistence type="predicted"/>
<dbReference type="AlphaFoldDB" id="A0A1V1I2B1"/>
<dbReference type="CDD" id="cd02696">
    <property type="entry name" value="MurNAc-LAA"/>
    <property type="match status" value="1"/>
</dbReference>
<dbReference type="GO" id="GO:0008745">
    <property type="term" value="F:N-acetylmuramoyl-L-alanine amidase activity"/>
    <property type="evidence" value="ECO:0007669"/>
    <property type="project" value="InterPro"/>
</dbReference>
<evidence type="ECO:0000313" key="4">
    <source>
        <dbReference type="Proteomes" id="UP000245622"/>
    </source>
</evidence>
<keyword evidence="1" id="KW-0378">Hydrolase</keyword>
<dbReference type="KEGG" id="ril:CRIB_1642"/>